<comment type="subcellular location">
    <subcellularLocation>
        <location evidence="1">Cell membrane</location>
        <topology evidence="1">Multi-pass membrane protein</topology>
    </subcellularLocation>
</comment>
<comment type="caution">
    <text evidence="7">The sequence shown here is derived from an EMBL/GenBank/DDBJ whole genome shotgun (WGS) entry which is preliminary data.</text>
</comment>
<gene>
    <name evidence="7" type="ORF">JKP34_09890</name>
</gene>
<feature type="transmembrane region" description="Helical" evidence="6">
    <location>
        <begin position="157"/>
        <end position="175"/>
    </location>
</feature>
<protein>
    <submittedName>
        <fullName evidence="7">Polysaccharide biosynthesis C-terminal domain-containing protein</fullName>
    </submittedName>
</protein>
<keyword evidence="3 6" id="KW-0812">Transmembrane</keyword>
<dbReference type="AlphaFoldDB" id="A0A937AG13"/>
<organism evidence="7 8">
    <name type="scientific">Marivirga atlantica</name>
    <dbReference type="NCBI Taxonomy" id="1548457"/>
    <lineage>
        <taxon>Bacteria</taxon>
        <taxon>Pseudomonadati</taxon>
        <taxon>Bacteroidota</taxon>
        <taxon>Cytophagia</taxon>
        <taxon>Cytophagales</taxon>
        <taxon>Marivirgaceae</taxon>
        <taxon>Marivirga</taxon>
    </lineage>
</organism>
<feature type="transmembrane region" description="Helical" evidence="6">
    <location>
        <begin position="81"/>
        <end position="103"/>
    </location>
</feature>
<evidence type="ECO:0000313" key="8">
    <source>
        <dbReference type="Proteomes" id="UP000642920"/>
    </source>
</evidence>
<evidence type="ECO:0000256" key="1">
    <source>
        <dbReference type="ARBA" id="ARBA00004651"/>
    </source>
</evidence>
<dbReference type="PANTHER" id="PTHR30250:SF11">
    <property type="entry name" value="O-ANTIGEN TRANSPORTER-RELATED"/>
    <property type="match status" value="1"/>
</dbReference>
<feature type="transmembrane region" description="Helical" evidence="6">
    <location>
        <begin position="181"/>
        <end position="201"/>
    </location>
</feature>
<feature type="transmembrane region" description="Helical" evidence="6">
    <location>
        <begin position="428"/>
        <end position="448"/>
    </location>
</feature>
<feature type="transmembrane region" description="Helical" evidence="6">
    <location>
        <begin position="123"/>
        <end position="145"/>
    </location>
</feature>
<keyword evidence="2" id="KW-1003">Cell membrane</keyword>
<dbReference type="InterPro" id="IPR050833">
    <property type="entry name" value="Poly_Biosynth_Transport"/>
</dbReference>
<feature type="transmembrane region" description="Helical" evidence="6">
    <location>
        <begin position="334"/>
        <end position="351"/>
    </location>
</feature>
<evidence type="ECO:0000256" key="5">
    <source>
        <dbReference type="ARBA" id="ARBA00023136"/>
    </source>
</evidence>
<feature type="transmembrane region" description="Helical" evidence="6">
    <location>
        <begin position="12"/>
        <end position="33"/>
    </location>
</feature>
<feature type="transmembrane region" description="Helical" evidence="6">
    <location>
        <begin position="454"/>
        <end position="475"/>
    </location>
</feature>
<keyword evidence="5 6" id="KW-0472">Membrane</keyword>
<keyword evidence="8" id="KW-1185">Reference proteome</keyword>
<dbReference type="RefSeq" id="WP_201920438.1">
    <property type="nucleotide sequence ID" value="NZ_JAERQG010000002.1"/>
</dbReference>
<feature type="transmembrane region" description="Helical" evidence="6">
    <location>
        <begin position="308"/>
        <end position="328"/>
    </location>
</feature>
<evidence type="ECO:0000313" key="7">
    <source>
        <dbReference type="EMBL" id="MBL0765563.1"/>
    </source>
</evidence>
<dbReference type="EMBL" id="JAERQG010000002">
    <property type="protein sequence ID" value="MBL0765563.1"/>
    <property type="molecule type" value="Genomic_DNA"/>
</dbReference>
<name>A0A937AG13_9BACT</name>
<evidence type="ECO:0000256" key="4">
    <source>
        <dbReference type="ARBA" id="ARBA00022989"/>
    </source>
</evidence>
<proteinExistence type="predicted"/>
<dbReference type="GO" id="GO:0005886">
    <property type="term" value="C:plasma membrane"/>
    <property type="evidence" value="ECO:0007669"/>
    <property type="project" value="UniProtKB-SubCell"/>
</dbReference>
<feature type="transmembrane region" description="Helical" evidence="6">
    <location>
        <begin position="222"/>
        <end position="242"/>
    </location>
</feature>
<reference evidence="7" key="1">
    <citation type="submission" date="2021-01" db="EMBL/GenBank/DDBJ databases">
        <title>Marivirga sp. nov., isolated from intertidal surface sediments.</title>
        <authorList>
            <person name="Zhang M."/>
        </authorList>
    </citation>
    <scope>NUCLEOTIDE SEQUENCE</scope>
    <source>
        <strain evidence="7">SM1354</strain>
    </source>
</reference>
<evidence type="ECO:0000256" key="3">
    <source>
        <dbReference type="ARBA" id="ARBA00022692"/>
    </source>
</evidence>
<feature type="transmembrane region" description="Helical" evidence="6">
    <location>
        <begin position="396"/>
        <end position="416"/>
    </location>
</feature>
<feature type="transmembrane region" description="Helical" evidence="6">
    <location>
        <begin position="257"/>
        <end position="276"/>
    </location>
</feature>
<accession>A0A937AG13</accession>
<evidence type="ECO:0000256" key="6">
    <source>
        <dbReference type="SAM" id="Phobius"/>
    </source>
</evidence>
<dbReference type="PANTHER" id="PTHR30250">
    <property type="entry name" value="PST FAMILY PREDICTED COLANIC ACID TRANSPORTER"/>
    <property type="match status" value="1"/>
</dbReference>
<keyword evidence="4 6" id="KW-1133">Transmembrane helix</keyword>
<dbReference type="Proteomes" id="UP000642920">
    <property type="component" value="Unassembled WGS sequence"/>
</dbReference>
<feature type="transmembrane region" description="Helical" evidence="6">
    <location>
        <begin position="372"/>
        <end position="390"/>
    </location>
</feature>
<sequence length="494" mass="56193">MGIVIKQSAYASAVNYLGVAIGAINTIFLYPIFLTQTELGLFKAIFAMALILAPFAQLGLGRSTLRYLPRFSASNKTKGRFLTLILILGAFAITVFLIFFQLIDDWLFSFFEEKAPELIHHYWLILVLAFIMVYIAIIESYYRALLNVVIPTFMREFFLRISSTVVTFIYFKQWISFGEFLYLSVMTYALSLCILIAILIYREQFFINFSVFHFKKPFLKELLKYMLFIMAGAVGGVIVVQVDQLMITSYLGFEQNAVYVVAFFMATVIEIPRRAIAPMSDSLIARSFEYERLDEVKKVYKQSSINQLILGCFVFLLVVLNLDNIYGIMPKGEIYETGAIVVLFIGLSKLVDMGFGVNSEIIVSSKLYKANIYFVVILAILTILLNTLLIPMLGLAGAALASLSAVFTFNLIKMIFIWKRLKFQPFSWHTLSVLGITAGIYLLVFYLPKLENPYLNALWLSAIISLLFVVLMLLFKPSREINSIVNQLKSRIRG</sequence>
<evidence type="ECO:0000256" key="2">
    <source>
        <dbReference type="ARBA" id="ARBA00022475"/>
    </source>
</evidence>
<feature type="transmembrane region" description="Helical" evidence="6">
    <location>
        <begin position="39"/>
        <end position="60"/>
    </location>
</feature>